<keyword evidence="4" id="KW-0067">ATP-binding</keyword>
<evidence type="ECO:0000259" key="7">
    <source>
        <dbReference type="PROSITE" id="PS51194"/>
    </source>
</evidence>
<dbReference type="InterPro" id="IPR011709">
    <property type="entry name" value="DEAD-box_helicase_OB_fold"/>
</dbReference>
<dbReference type="Pfam" id="PF00271">
    <property type="entry name" value="Helicase_C"/>
    <property type="match status" value="1"/>
</dbReference>
<dbReference type="SMART" id="SM00487">
    <property type="entry name" value="DEXDc"/>
    <property type="match status" value="1"/>
</dbReference>
<gene>
    <name evidence="8" type="ORF">GSBLH_T00003140001</name>
</gene>
<evidence type="ECO:0000256" key="2">
    <source>
        <dbReference type="ARBA" id="ARBA00022801"/>
    </source>
</evidence>
<feature type="region of interest" description="Disordered" evidence="5">
    <location>
        <begin position="286"/>
        <end position="312"/>
    </location>
</feature>
<dbReference type="GO" id="GO:0003723">
    <property type="term" value="F:RNA binding"/>
    <property type="evidence" value="ECO:0007669"/>
    <property type="project" value="TreeGrafter"/>
</dbReference>
<dbReference type="SMART" id="SM00847">
    <property type="entry name" value="HA2"/>
    <property type="match status" value="1"/>
</dbReference>
<dbReference type="CDD" id="cd17917">
    <property type="entry name" value="DEXHc_RHA-like"/>
    <property type="match status" value="1"/>
</dbReference>
<dbReference type="Gene3D" id="3.40.50.300">
    <property type="entry name" value="P-loop containing nucleotide triphosphate hydrolases"/>
    <property type="match status" value="2"/>
</dbReference>
<dbReference type="InterPro" id="IPR027417">
    <property type="entry name" value="P-loop_NTPase"/>
</dbReference>
<dbReference type="RefSeq" id="XP_012897283.1">
    <property type="nucleotide sequence ID" value="XM_013041829.1"/>
</dbReference>
<dbReference type="Pfam" id="PF00270">
    <property type="entry name" value="DEAD"/>
    <property type="match status" value="1"/>
</dbReference>
<evidence type="ECO:0000256" key="1">
    <source>
        <dbReference type="ARBA" id="ARBA00022741"/>
    </source>
</evidence>
<sequence>MMAEESRRVARSRIANQKELRKQLQRPPQVLLSDANQEFILGLLEEQNFSLKEFDPEHVLAGEEKESLRKRLCELGFPAPAVDASLEVGKSLDACIEWLCMNLPDHKLPKQFRATGNQIRMSVSTRFSIEDAIASAGFEAQNDANKPFEANLIAVVQSILPSFQPPNETETPSMENVETEISSLQLIFNLEGETPKITVLEKENVQCVRFLHPNGSLLFCFSPQLGYPSRPPLALLCFPALAASVRRAFTKLIYSEYETRCEGVLYEIVTDLDELVSKARESATEEVKHTTIRREKPVHSPPKPVESKPRHPRNRVLDKSILFGSPSARVSEQRASLPITNYKAKVLDMIEHNQVSIVSGGTGCGKSTQVPQFLMEAFRESDQKDLNIVVCEPRRVSCLGLYLRVIEEQGFVAGNQCPVGYQVQGDVKVNRNTVLTYCTTGVLLRRLQHDSPKGITHIIVDEIHERSVLSDFLLFLLKRILRSNSDIRIILMSATLNETLFSDYFGGIPSLSVEGRLYKVEERYLDDIIFDTHYTPHDFIKMDSESVRVSADMEAMISEWNEKYQDFYIIPHIIRYIFNSESPWTGGVVLVFLSGVAEIKTVGQLVLEAFANSPLAVEVIACHGSLSTQEQHRVFEESRSGYRVVLSTNIAETSITIPNCRYVIDSGREKRLVFNPLSNLSEMKEVWVSQASAEQRKGRAGRVRSGFVFRLFTRSQFRRMEPFTPPEMLRSPLESLCLQTLRMQLGDPLAVLRGCITPPSADSVQRALETLEEIQAVVRTPAVALTPLGNHLADLPLDCRLGKMLIFGCLLRCVDAVVTIAAFLSQRSVFRAPMEKRDEMMARKRRFVHRFSDHITLLRVFEEWRGAKNKREFCRQNFINFESMQTVALTRKQYFEELANIHFLPSGYALNDPVFNANGSNENVLKAAITAGLYANVVKIEKKVKFHRTIEGGSFESTPLAKEYRMYIRREVPGGEVQHGLTRVFIHPSSINFVEQEYKCPYLVYTTVVNTSKIFINDSTVVTPYAILLFGGPIDVQHLQGTISVDKWIEFSAPARVAVLIKGLRGYMDRLLLEKFNQPEESIVNDPVMEGICKLLTTNGI</sequence>
<dbReference type="Pfam" id="PF21010">
    <property type="entry name" value="HA2_C"/>
    <property type="match status" value="1"/>
</dbReference>
<evidence type="ECO:0000259" key="6">
    <source>
        <dbReference type="PROSITE" id="PS51192"/>
    </source>
</evidence>
<dbReference type="FunFam" id="1.20.120.1080:FF:000002">
    <property type="entry name" value="Putative ATP-dependent RNA helicase DHX36"/>
    <property type="match status" value="1"/>
</dbReference>
<evidence type="ECO:0008006" key="10">
    <source>
        <dbReference type="Google" id="ProtNLM"/>
    </source>
</evidence>
<name>D8M596_BLAHO</name>
<dbReference type="GO" id="GO:0005524">
    <property type="term" value="F:ATP binding"/>
    <property type="evidence" value="ECO:0007669"/>
    <property type="project" value="UniProtKB-KW"/>
</dbReference>
<organism evidence="8">
    <name type="scientific">Blastocystis hominis</name>
    <dbReference type="NCBI Taxonomy" id="12968"/>
    <lineage>
        <taxon>Eukaryota</taxon>
        <taxon>Sar</taxon>
        <taxon>Stramenopiles</taxon>
        <taxon>Bigyra</taxon>
        <taxon>Opalozoa</taxon>
        <taxon>Opalinata</taxon>
        <taxon>Blastocystidae</taxon>
        <taxon>Blastocystis</taxon>
    </lineage>
</organism>
<dbReference type="PROSITE" id="PS51194">
    <property type="entry name" value="HELICASE_CTER"/>
    <property type="match status" value="1"/>
</dbReference>
<keyword evidence="1" id="KW-0547">Nucleotide-binding</keyword>
<dbReference type="InterPro" id="IPR059023">
    <property type="entry name" value="RNA_hel_CTD"/>
</dbReference>
<dbReference type="Gene3D" id="1.20.120.1080">
    <property type="match status" value="1"/>
</dbReference>
<keyword evidence="2" id="KW-0378">Hydrolase</keyword>
<dbReference type="GO" id="GO:0016787">
    <property type="term" value="F:hydrolase activity"/>
    <property type="evidence" value="ECO:0007669"/>
    <property type="project" value="UniProtKB-KW"/>
</dbReference>
<dbReference type="PANTHER" id="PTHR18934">
    <property type="entry name" value="ATP-DEPENDENT RNA HELICASE"/>
    <property type="match status" value="1"/>
</dbReference>
<protein>
    <recommendedName>
        <fullName evidence="10">ATP-dependent RNA helicase</fullName>
    </recommendedName>
</protein>
<feature type="domain" description="Helicase ATP-binding" evidence="6">
    <location>
        <begin position="347"/>
        <end position="514"/>
    </location>
</feature>
<dbReference type="OrthoDB" id="5600252at2759"/>
<evidence type="ECO:0000313" key="8">
    <source>
        <dbReference type="EMBL" id="CBK23235.2"/>
    </source>
</evidence>
<dbReference type="InterPro" id="IPR001650">
    <property type="entry name" value="Helicase_C-like"/>
</dbReference>
<reference evidence="8" key="1">
    <citation type="submission" date="2010-02" db="EMBL/GenBank/DDBJ databases">
        <title>Sequencing and annotation of the Blastocystis hominis genome.</title>
        <authorList>
            <person name="Wincker P."/>
        </authorList>
    </citation>
    <scope>NUCLEOTIDE SEQUENCE</scope>
    <source>
        <strain evidence="8">Singapore isolate B</strain>
    </source>
</reference>
<dbReference type="PROSITE" id="PS51192">
    <property type="entry name" value="HELICASE_ATP_BIND_1"/>
    <property type="match status" value="1"/>
</dbReference>
<dbReference type="GO" id="GO:0004386">
    <property type="term" value="F:helicase activity"/>
    <property type="evidence" value="ECO:0007669"/>
    <property type="project" value="UniProtKB-KW"/>
</dbReference>
<evidence type="ECO:0000313" key="9">
    <source>
        <dbReference type="Proteomes" id="UP000008312"/>
    </source>
</evidence>
<feature type="compositionally biased region" description="Basic and acidic residues" evidence="5">
    <location>
        <begin position="286"/>
        <end position="298"/>
    </location>
</feature>
<dbReference type="InParanoid" id="D8M596"/>
<evidence type="ECO:0000256" key="4">
    <source>
        <dbReference type="ARBA" id="ARBA00022840"/>
    </source>
</evidence>
<dbReference type="InterPro" id="IPR007502">
    <property type="entry name" value="Helicase-assoc_dom"/>
</dbReference>
<dbReference type="SUPFAM" id="SSF52540">
    <property type="entry name" value="P-loop containing nucleoside triphosphate hydrolases"/>
    <property type="match status" value="1"/>
</dbReference>
<dbReference type="AlphaFoldDB" id="D8M596"/>
<dbReference type="InterPro" id="IPR014001">
    <property type="entry name" value="Helicase_ATP-bd"/>
</dbReference>
<dbReference type="InterPro" id="IPR011545">
    <property type="entry name" value="DEAD/DEAH_box_helicase_dom"/>
</dbReference>
<dbReference type="SMART" id="SM00490">
    <property type="entry name" value="HELICc"/>
    <property type="match status" value="1"/>
</dbReference>
<proteinExistence type="predicted"/>
<dbReference type="Pfam" id="PF07717">
    <property type="entry name" value="OB_NTP_bind"/>
    <property type="match status" value="1"/>
</dbReference>
<evidence type="ECO:0000256" key="5">
    <source>
        <dbReference type="SAM" id="MobiDB-lite"/>
    </source>
</evidence>
<dbReference type="PANTHER" id="PTHR18934:SF145">
    <property type="entry name" value="ATP-DEPENDENT RNA HELICASE DHX57-RELATED"/>
    <property type="match status" value="1"/>
</dbReference>
<feature type="domain" description="Helicase C-terminal" evidence="7">
    <location>
        <begin position="572"/>
        <end position="744"/>
    </location>
</feature>
<dbReference type="EMBL" id="FN668657">
    <property type="protein sequence ID" value="CBK23235.2"/>
    <property type="molecule type" value="Genomic_DNA"/>
</dbReference>
<dbReference type="Pfam" id="PF26026">
    <property type="entry name" value="RNA_hel_CTD"/>
    <property type="match status" value="1"/>
</dbReference>
<dbReference type="GeneID" id="24920256"/>
<keyword evidence="9" id="KW-1185">Reference proteome</keyword>
<accession>D8M596</accession>
<keyword evidence="3" id="KW-0347">Helicase</keyword>
<dbReference type="Proteomes" id="UP000008312">
    <property type="component" value="Unassembled WGS sequence"/>
</dbReference>
<evidence type="ECO:0000256" key="3">
    <source>
        <dbReference type="ARBA" id="ARBA00022806"/>
    </source>
</evidence>
<dbReference type="CDD" id="cd18791">
    <property type="entry name" value="SF2_C_RHA"/>
    <property type="match status" value="1"/>
</dbReference>